<keyword evidence="3" id="KW-1185">Reference proteome</keyword>
<feature type="compositionally biased region" description="Low complexity" evidence="1">
    <location>
        <begin position="80"/>
        <end position="101"/>
    </location>
</feature>
<feature type="compositionally biased region" description="Low complexity" evidence="1">
    <location>
        <begin position="248"/>
        <end position="257"/>
    </location>
</feature>
<feature type="region of interest" description="Disordered" evidence="1">
    <location>
        <begin position="1"/>
        <end position="277"/>
    </location>
</feature>
<feature type="compositionally biased region" description="Low complexity" evidence="1">
    <location>
        <begin position="51"/>
        <end position="67"/>
    </location>
</feature>
<dbReference type="AlphaFoldDB" id="A0A6A4HB69"/>
<organism evidence="2 3">
    <name type="scientific">Gymnopus androsaceus JB14</name>
    <dbReference type="NCBI Taxonomy" id="1447944"/>
    <lineage>
        <taxon>Eukaryota</taxon>
        <taxon>Fungi</taxon>
        <taxon>Dikarya</taxon>
        <taxon>Basidiomycota</taxon>
        <taxon>Agaricomycotina</taxon>
        <taxon>Agaricomycetes</taxon>
        <taxon>Agaricomycetidae</taxon>
        <taxon>Agaricales</taxon>
        <taxon>Marasmiineae</taxon>
        <taxon>Omphalotaceae</taxon>
        <taxon>Gymnopus</taxon>
    </lineage>
</organism>
<accession>A0A6A4HB69</accession>
<feature type="compositionally biased region" description="Polar residues" evidence="1">
    <location>
        <begin position="8"/>
        <end position="20"/>
    </location>
</feature>
<protein>
    <submittedName>
        <fullName evidence="2">Uncharacterized protein</fullName>
    </submittedName>
</protein>
<reference evidence="2" key="1">
    <citation type="journal article" date="2019" name="Environ. Microbiol.">
        <title>Fungal ecological strategies reflected in gene transcription - a case study of two litter decomposers.</title>
        <authorList>
            <person name="Barbi F."/>
            <person name="Kohler A."/>
            <person name="Barry K."/>
            <person name="Baskaran P."/>
            <person name="Daum C."/>
            <person name="Fauchery L."/>
            <person name="Ihrmark K."/>
            <person name="Kuo A."/>
            <person name="LaButti K."/>
            <person name="Lipzen A."/>
            <person name="Morin E."/>
            <person name="Grigoriev I.V."/>
            <person name="Henrissat B."/>
            <person name="Lindahl B."/>
            <person name="Martin F."/>
        </authorList>
    </citation>
    <scope>NUCLEOTIDE SEQUENCE</scope>
    <source>
        <strain evidence="2">JB14</strain>
    </source>
</reference>
<evidence type="ECO:0000256" key="1">
    <source>
        <dbReference type="SAM" id="MobiDB-lite"/>
    </source>
</evidence>
<evidence type="ECO:0000313" key="2">
    <source>
        <dbReference type="EMBL" id="KAE9394477.1"/>
    </source>
</evidence>
<name>A0A6A4HB69_9AGAR</name>
<evidence type="ECO:0000313" key="3">
    <source>
        <dbReference type="Proteomes" id="UP000799118"/>
    </source>
</evidence>
<dbReference type="Proteomes" id="UP000799118">
    <property type="component" value="Unassembled WGS sequence"/>
</dbReference>
<dbReference type="EMBL" id="ML769549">
    <property type="protein sequence ID" value="KAE9394477.1"/>
    <property type="molecule type" value="Genomic_DNA"/>
</dbReference>
<feature type="compositionally biased region" description="Low complexity" evidence="1">
    <location>
        <begin position="218"/>
        <end position="229"/>
    </location>
</feature>
<gene>
    <name evidence="2" type="ORF">BT96DRAFT_186780</name>
</gene>
<feature type="compositionally biased region" description="Low complexity" evidence="1">
    <location>
        <begin position="110"/>
        <end position="125"/>
    </location>
</feature>
<dbReference type="OrthoDB" id="2563900at2759"/>
<proteinExistence type="predicted"/>
<sequence length="277" mass="28477">MPAEAASIDSSMTAETKTNVPSSPLLPPSNPIVGAHHTAPSPPIDLRHVTSSSALSPASARSPPTSAGGNRSNRVSQHYPLGSMSPGSIPSSPTSVHSSSSAIFERDIEPLPTSPSNLLSPQSHPVHTHHSSSHPPNPHHIARGHTTESLEQSVPSVLDSAAEILAHMQNGPGGGDNLIVESPVAPRGRGGSRDGRSSGWASPRSVGSYRSRSPSPFGSSAGQGSLLLSIPSMPGQGSPPVTSSILNATAASPLSTSPSPPRPQLPPLRHSTLRHYR</sequence>
<feature type="compositionally biased region" description="Polar residues" evidence="1">
    <location>
        <begin position="208"/>
        <end position="217"/>
    </location>
</feature>